<sequence>MTIKGIIFVDPKIIGDTPQKRKTEYTERRHTDHIPIQSIYIYIYTLKIKFSRAKMDPNNGKSSGYNVTQSSKKNATVIPKKKEHVSTKVGKKIAEVAKDALKKNNDKAKVSPTK</sequence>
<reference evidence="3" key="1">
    <citation type="journal article" date="2018" name="Gigascience">
        <title>Genome assembly of the Pink Ipe (Handroanthus impetiginosus, Bignoniaceae), a highly valued, ecologically keystone Neotropical timber forest tree.</title>
        <authorList>
            <person name="Silva-Junior O.B."/>
            <person name="Grattapaglia D."/>
            <person name="Novaes E."/>
            <person name="Collevatti R.G."/>
        </authorList>
    </citation>
    <scope>NUCLEOTIDE SEQUENCE [LARGE SCALE GENOMIC DNA]</scope>
    <source>
        <strain evidence="3">cv. UFG-1</strain>
    </source>
</reference>
<feature type="compositionally biased region" description="Polar residues" evidence="1">
    <location>
        <begin position="59"/>
        <end position="74"/>
    </location>
</feature>
<comment type="caution">
    <text evidence="2">The sequence shown here is derived from an EMBL/GenBank/DDBJ whole genome shotgun (WGS) entry which is preliminary data.</text>
</comment>
<dbReference type="AlphaFoldDB" id="A0A2G9G5T9"/>
<gene>
    <name evidence="2" type="ORF">CDL12_26820</name>
</gene>
<organism evidence="2 3">
    <name type="scientific">Handroanthus impetiginosus</name>
    <dbReference type="NCBI Taxonomy" id="429701"/>
    <lineage>
        <taxon>Eukaryota</taxon>
        <taxon>Viridiplantae</taxon>
        <taxon>Streptophyta</taxon>
        <taxon>Embryophyta</taxon>
        <taxon>Tracheophyta</taxon>
        <taxon>Spermatophyta</taxon>
        <taxon>Magnoliopsida</taxon>
        <taxon>eudicotyledons</taxon>
        <taxon>Gunneridae</taxon>
        <taxon>Pentapetalae</taxon>
        <taxon>asterids</taxon>
        <taxon>lamiids</taxon>
        <taxon>Lamiales</taxon>
        <taxon>Bignoniaceae</taxon>
        <taxon>Crescentiina</taxon>
        <taxon>Tabebuia alliance</taxon>
        <taxon>Handroanthus</taxon>
    </lineage>
</organism>
<dbReference type="Proteomes" id="UP000231279">
    <property type="component" value="Unassembled WGS sequence"/>
</dbReference>
<name>A0A2G9G5T9_9LAMI</name>
<feature type="region of interest" description="Disordered" evidence="1">
    <location>
        <begin position="57"/>
        <end position="84"/>
    </location>
</feature>
<evidence type="ECO:0000256" key="1">
    <source>
        <dbReference type="SAM" id="MobiDB-lite"/>
    </source>
</evidence>
<dbReference type="EMBL" id="NKXS01006811">
    <property type="protein sequence ID" value="PIN00679.1"/>
    <property type="molecule type" value="Genomic_DNA"/>
</dbReference>
<evidence type="ECO:0000313" key="3">
    <source>
        <dbReference type="Proteomes" id="UP000231279"/>
    </source>
</evidence>
<keyword evidence="3" id="KW-1185">Reference proteome</keyword>
<accession>A0A2G9G5T9</accession>
<protein>
    <submittedName>
        <fullName evidence="2">Uncharacterized protein</fullName>
    </submittedName>
</protein>
<evidence type="ECO:0000313" key="2">
    <source>
        <dbReference type="EMBL" id="PIN00679.1"/>
    </source>
</evidence>
<proteinExistence type="predicted"/>